<reference evidence="1" key="1">
    <citation type="submission" date="2016-11" db="EMBL/GenBank/DDBJ databases">
        <title>The genome sequence of Colletotrichum cuscutae.</title>
        <authorList>
            <person name="Baroncelli R."/>
        </authorList>
    </citation>
    <scope>NUCLEOTIDE SEQUENCE</scope>
    <source>
        <strain evidence="1">IMI 304802</strain>
    </source>
</reference>
<protein>
    <submittedName>
        <fullName evidence="1">Heterokaryon incompatibility protein</fullName>
    </submittedName>
</protein>
<evidence type="ECO:0000313" key="2">
    <source>
        <dbReference type="Proteomes" id="UP001239213"/>
    </source>
</evidence>
<comment type="caution">
    <text evidence="1">The sequence shown here is derived from an EMBL/GenBank/DDBJ whole genome shotgun (WGS) entry which is preliminary data.</text>
</comment>
<name>A0AAI9YC95_9PEZI</name>
<accession>A0AAI9YC95</accession>
<sequence>MTVRVVPISLEHALKKRSGRGTKPESFDFFHVLGTTGCSVQCAIFDSWSTLSRAGTAKLRAEHDNFTKHGKKKVARGKSFTYGDLSHSAQNGCRSCKALNTMFDSALTENFGPIAPSTTFRWTGKLSGTLEMDAPDGKVYYVRLFNVAGSSNVFRRLQSTNGVAGVSDRKSNSTAAYSRLRRG</sequence>
<dbReference type="Proteomes" id="UP001239213">
    <property type="component" value="Unassembled WGS sequence"/>
</dbReference>
<organism evidence="1 2">
    <name type="scientific">Colletotrichum cuscutae</name>
    <dbReference type="NCBI Taxonomy" id="1209917"/>
    <lineage>
        <taxon>Eukaryota</taxon>
        <taxon>Fungi</taxon>
        <taxon>Dikarya</taxon>
        <taxon>Ascomycota</taxon>
        <taxon>Pezizomycotina</taxon>
        <taxon>Sordariomycetes</taxon>
        <taxon>Hypocreomycetidae</taxon>
        <taxon>Glomerellales</taxon>
        <taxon>Glomerellaceae</taxon>
        <taxon>Colletotrichum</taxon>
        <taxon>Colletotrichum acutatum species complex</taxon>
    </lineage>
</organism>
<evidence type="ECO:0000313" key="1">
    <source>
        <dbReference type="EMBL" id="KAK1496454.1"/>
    </source>
</evidence>
<proteinExistence type="predicted"/>
<keyword evidence="2" id="KW-1185">Reference proteome</keyword>
<dbReference type="EMBL" id="MPDP01000013">
    <property type="protein sequence ID" value="KAK1496454.1"/>
    <property type="molecule type" value="Genomic_DNA"/>
</dbReference>
<dbReference type="AlphaFoldDB" id="A0AAI9YC95"/>
<gene>
    <name evidence="1" type="ORF">CCUS01_02801</name>
</gene>